<dbReference type="Proteomes" id="UP000288805">
    <property type="component" value="Unassembled WGS sequence"/>
</dbReference>
<sequence>MKCFWVSLVRYSHYYRSVVDGSKAGRLRRVCQRQEIRDDFGFSFLDHIPSVVMASKGFKPGGKTNPPSKPKAQKKRDDVAIAESTSPLLWPMLTSDILTKNITGRGIKRGGLYYMDDFSAGELTTCTTQPVTRRDKFSYCTVAWGTHHLAI</sequence>
<accession>A0A438CE10</accession>
<evidence type="ECO:0000256" key="1">
    <source>
        <dbReference type="SAM" id="MobiDB-lite"/>
    </source>
</evidence>
<evidence type="ECO:0000313" key="2">
    <source>
        <dbReference type="EMBL" id="RVW21438.1"/>
    </source>
</evidence>
<dbReference type="EMBL" id="QGNW01002293">
    <property type="protein sequence ID" value="RVW21438.1"/>
    <property type="molecule type" value="Genomic_DNA"/>
</dbReference>
<protein>
    <submittedName>
        <fullName evidence="2">Uncharacterized protein</fullName>
    </submittedName>
</protein>
<evidence type="ECO:0000313" key="3">
    <source>
        <dbReference type="Proteomes" id="UP000288805"/>
    </source>
</evidence>
<gene>
    <name evidence="2" type="ORF">CK203_108823</name>
</gene>
<feature type="region of interest" description="Disordered" evidence="1">
    <location>
        <begin position="56"/>
        <end position="77"/>
    </location>
</feature>
<dbReference type="AlphaFoldDB" id="A0A438CE10"/>
<organism evidence="2 3">
    <name type="scientific">Vitis vinifera</name>
    <name type="common">Grape</name>
    <dbReference type="NCBI Taxonomy" id="29760"/>
    <lineage>
        <taxon>Eukaryota</taxon>
        <taxon>Viridiplantae</taxon>
        <taxon>Streptophyta</taxon>
        <taxon>Embryophyta</taxon>
        <taxon>Tracheophyta</taxon>
        <taxon>Spermatophyta</taxon>
        <taxon>Magnoliopsida</taxon>
        <taxon>eudicotyledons</taxon>
        <taxon>Gunneridae</taxon>
        <taxon>Pentapetalae</taxon>
        <taxon>rosids</taxon>
        <taxon>Vitales</taxon>
        <taxon>Vitaceae</taxon>
        <taxon>Viteae</taxon>
        <taxon>Vitis</taxon>
    </lineage>
</organism>
<proteinExistence type="predicted"/>
<comment type="caution">
    <text evidence="2">The sequence shown here is derived from an EMBL/GenBank/DDBJ whole genome shotgun (WGS) entry which is preliminary data.</text>
</comment>
<reference evidence="2 3" key="1">
    <citation type="journal article" date="2018" name="PLoS Genet.">
        <title>Population sequencing reveals clonal diversity and ancestral inbreeding in the grapevine cultivar Chardonnay.</title>
        <authorList>
            <person name="Roach M.J."/>
            <person name="Johnson D.L."/>
            <person name="Bohlmann J."/>
            <person name="van Vuuren H.J."/>
            <person name="Jones S.J."/>
            <person name="Pretorius I.S."/>
            <person name="Schmidt S.A."/>
            <person name="Borneman A.R."/>
        </authorList>
    </citation>
    <scope>NUCLEOTIDE SEQUENCE [LARGE SCALE GENOMIC DNA]</scope>
    <source>
        <strain evidence="3">cv. Chardonnay</strain>
        <tissue evidence="2">Leaf</tissue>
    </source>
</reference>
<name>A0A438CE10_VITVI</name>